<keyword evidence="2" id="KW-1185">Reference proteome</keyword>
<organism evidence="1 2">
    <name type="scientific">Halotia branconii CENA392</name>
    <dbReference type="NCBI Taxonomy" id="1539056"/>
    <lineage>
        <taxon>Bacteria</taxon>
        <taxon>Bacillati</taxon>
        <taxon>Cyanobacteriota</taxon>
        <taxon>Cyanophyceae</taxon>
        <taxon>Nostocales</taxon>
        <taxon>Nodulariaceae</taxon>
        <taxon>Halotia</taxon>
    </lineage>
</organism>
<dbReference type="EMBL" id="CP124543">
    <property type="protein sequence ID" value="WGV25579.1"/>
    <property type="molecule type" value="Genomic_DNA"/>
</dbReference>
<dbReference type="Proteomes" id="UP001223520">
    <property type="component" value="Chromosome"/>
</dbReference>
<dbReference type="KEGG" id="hbq:QI031_28275"/>
<evidence type="ECO:0000313" key="2">
    <source>
        <dbReference type="Proteomes" id="UP001223520"/>
    </source>
</evidence>
<dbReference type="Gene3D" id="2.160.20.80">
    <property type="entry name" value="E3 ubiquitin-protein ligase SopA"/>
    <property type="match status" value="1"/>
</dbReference>
<protein>
    <submittedName>
        <fullName evidence="1">Pentapeptide repeat-containing protein</fullName>
    </submittedName>
</protein>
<evidence type="ECO:0000313" key="1">
    <source>
        <dbReference type="EMBL" id="WGV25579.1"/>
    </source>
</evidence>
<sequence length="48" mass="5386">MAAFVTQRGGTSFRHANLTDANFQKAELKSTDLRQANLTHTCCFKLKN</sequence>
<dbReference type="RefSeq" id="WP_281482878.1">
    <property type="nucleotide sequence ID" value="NZ_CP124543.1"/>
</dbReference>
<dbReference type="InterPro" id="IPR001646">
    <property type="entry name" value="5peptide_repeat"/>
</dbReference>
<dbReference type="AlphaFoldDB" id="A0AAJ6NRV0"/>
<reference evidence="1 2" key="1">
    <citation type="journal article" date="2023" name="Limnol Oceanogr Lett">
        <title>Environmental adaptations by the intertidal Antarctic cyanobacterium Halotia branconii CENA392 as revealed using long-read genome sequencing.</title>
        <authorList>
            <person name="Dextro R.B."/>
            <person name="Delbaje E."/>
            <person name="Freitas P.N.N."/>
            <person name="Geraldes V."/>
            <person name="Pinto E."/>
            <person name="Long P.F."/>
            <person name="Fiore M.F."/>
        </authorList>
    </citation>
    <scope>NUCLEOTIDE SEQUENCE [LARGE SCALE GENOMIC DNA]</scope>
    <source>
        <strain evidence="1 2">CENA392</strain>
    </source>
</reference>
<dbReference type="Pfam" id="PF00805">
    <property type="entry name" value="Pentapeptide"/>
    <property type="match status" value="1"/>
</dbReference>
<name>A0AAJ6NRV0_9CYAN</name>
<dbReference type="SUPFAM" id="SSF141571">
    <property type="entry name" value="Pentapeptide repeat-like"/>
    <property type="match status" value="1"/>
</dbReference>
<proteinExistence type="predicted"/>
<accession>A0AAJ6NRV0</accession>
<gene>
    <name evidence="1" type="ORF">QI031_28275</name>
</gene>